<name>A0A1A6AGX9_9TREE</name>
<protein>
    <submittedName>
        <fullName evidence="2">Uncharacterized protein</fullName>
    </submittedName>
</protein>
<sequence>MRVSVFAAILISASSALASPVLKTDSVDKAVKSVDTPKNFHQDCDSHNVQCRATNEIVYGAVNVGSASVGKQVGNIAHTGSLIAAKEGDKDLAKTLATNGPVLQHDLQGRDRHGHSDLNEGLKKAGDAIYPQDLLFDGGKFVQTQGESAQIAGNGANTVGKQANKDGQFLSKGQKQNGGKLVNSVVG</sequence>
<reference evidence="2" key="1">
    <citation type="submission" date="2013-07" db="EMBL/GenBank/DDBJ databases">
        <title>The Genome Sequence of Cryptococcus dejecticola CBS10117.</title>
        <authorList>
            <consortium name="The Broad Institute Genome Sequencing Platform"/>
            <person name="Cuomo C."/>
            <person name="Litvintseva A."/>
            <person name="Chen Y."/>
            <person name="Heitman J."/>
            <person name="Sun S."/>
            <person name="Springer D."/>
            <person name="Dromer F."/>
            <person name="Young S.K."/>
            <person name="Zeng Q."/>
            <person name="Gargeya S."/>
            <person name="Fitzgerald M."/>
            <person name="Abouelleil A."/>
            <person name="Alvarado L."/>
            <person name="Berlin A.M."/>
            <person name="Chapman S.B."/>
            <person name="Dewar J."/>
            <person name="Goldberg J."/>
            <person name="Griggs A."/>
            <person name="Gujja S."/>
            <person name="Hansen M."/>
            <person name="Howarth C."/>
            <person name="Imamovic A."/>
            <person name="Larimer J."/>
            <person name="McCowan C."/>
            <person name="Murphy C."/>
            <person name="Pearson M."/>
            <person name="Priest M."/>
            <person name="Roberts A."/>
            <person name="Saif S."/>
            <person name="Shea T."/>
            <person name="Sykes S."/>
            <person name="Wortman J."/>
            <person name="Nusbaum C."/>
            <person name="Birren B."/>
        </authorList>
    </citation>
    <scope>NUCLEOTIDE SEQUENCE [LARGE SCALE GENOMIC DNA]</scope>
    <source>
        <strain evidence="2">CBS 10117</strain>
    </source>
</reference>
<feature type="chain" id="PRO_5008342408" evidence="1">
    <location>
        <begin position="19"/>
        <end position="187"/>
    </location>
</feature>
<keyword evidence="4" id="KW-1185">Reference proteome</keyword>
<dbReference type="GeneID" id="28964847"/>
<dbReference type="Proteomes" id="UP000078595">
    <property type="component" value="Chromosome 1"/>
</dbReference>
<proteinExistence type="predicted"/>
<reference evidence="3" key="2">
    <citation type="submission" date="2013-07" db="EMBL/GenBank/DDBJ databases">
        <authorList>
            <consortium name="The Broad Institute Genome Sequencing Platform"/>
            <person name="Cuomo C."/>
            <person name="Litvintseva A."/>
            <person name="Chen Y."/>
            <person name="Heitman J."/>
            <person name="Sun S."/>
            <person name="Springer D."/>
            <person name="Dromer F."/>
            <person name="Young S.K."/>
            <person name="Zeng Q."/>
            <person name="Gargeya S."/>
            <person name="Fitzgerald M."/>
            <person name="Abouelleil A."/>
            <person name="Alvarado L."/>
            <person name="Berlin A.M."/>
            <person name="Chapman S.B."/>
            <person name="Dewar J."/>
            <person name="Goldberg J."/>
            <person name="Griggs A."/>
            <person name="Gujja S."/>
            <person name="Hansen M."/>
            <person name="Howarth C."/>
            <person name="Imamovic A."/>
            <person name="Larimer J."/>
            <person name="McCowan C."/>
            <person name="Murphy C."/>
            <person name="Pearson M."/>
            <person name="Priest M."/>
            <person name="Roberts A."/>
            <person name="Saif S."/>
            <person name="Shea T."/>
            <person name="Sykes S."/>
            <person name="Wortman J."/>
            <person name="Nusbaum C."/>
            <person name="Birren B."/>
        </authorList>
    </citation>
    <scope>NUCLEOTIDE SEQUENCE</scope>
    <source>
        <strain evidence="3">CBS 10117</strain>
    </source>
</reference>
<dbReference type="VEuPathDB" id="FungiDB:I303_01148"/>
<accession>A0A1A6AGX9</accession>
<feature type="signal peptide" evidence="1">
    <location>
        <begin position="1"/>
        <end position="18"/>
    </location>
</feature>
<gene>
    <name evidence="2" type="ORF">I303_01148</name>
    <name evidence="3" type="ORF">I303_101142</name>
</gene>
<reference evidence="3" key="3">
    <citation type="submission" date="2024-02" db="EMBL/GenBank/DDBJ databases">
        <title>Comparative genomics of Cryptococcus and Kwoniella reveals pathogenesis evolution and contrasting modes of karyotype evolution via chromosome fusion or intercentromeric recombination.</title>
        <authorList>
            <person name="Coelho M.A."/>
            <person name="David-Palma M."/>
            <person name="Shea T."/>
            <person name="Bowers K."/>
            <person name="McGinley-Smith S."/>
            <person name="Mohammad A.W."/>
            <person name="Gnirke A."/>
            <person name="Yurkov A.M."/>
            <person name="Nowrousian M."/>
            <person name="Sun S."/>
            <person name="Cuomo C.A."/>
            <person name="Heitman J."/>
        </authorList>
    </citation>
    <scope>NUCLEOTIDE SEQUENCE</scope>
    <source>
        <strain evidence="3">CBS 10117</strain>
    </source>
</reference>
<dbReference type="RefSeq" id="XP_018267164.1">
    <property type="nucleotide sequence ID" value="XM_018404510.1"/>
</dbReference>
<evidence type="ECO:0000256" key="1">
    <source>
        <dbReference type="SAM" id="SignalP"/>
    </source>
</evidence>
<evidence type="ECO:0000313" key="2">
    <source>
        <dbReference type="EMBL" id="OBR89322.1"/>
    </source>
</evidence>
<dbReference type="AlphaFoldDB" id="A0A1A6AGX9"/>
<dbReference type="OrthoDB" id="2561459at2759"/>
<dbReference type="EMBL" id="CP144530">
    <property type="protein sequence ID" value="WWC58599.1"/>
    <property type="molecule type" value="Genomic_DNA"/>
</dbReference>
<organism evidence="2">
    <name type="scientific">Kwoniella dejecticola CBS 10117</name>
    <dbReference type="NCBI Taxonomy" id="1296121"/>
    <lineage>
        <taxon>Eukaryota</taxon>
        <taxon>Fungi</taxon>
        <taxon>Dikarya</taxon>
        <taxon>Basidiomycota</taxon>
        <taxon>Agaricomycotina</taxon>
        <taxon>Tremellomycetes</taxon>
        <taxon>Tremellales</taxon>
        <taxon>Cryptococcaceae</taxon>
        <taxon>Kwoniella</taxon>
    </lineage>
</organism>
<dbReference type="KEGG" id="kdj:28964847"/>
<evidence type="ECO:0000313" key="3">
    <source>
        <dbReference type="EMBL" id="WWC58599.1"/>
    </source>
</evidence>
<dbReference type="EMBL" id="KI894027">
    <property type="protein sequence ID" value="OBR89322.1"/>
    <property type="molecule type" value="Genomic_DNA"/>
</dbReference>
<keyword evidence="1" id="KW-0732">Signal</keyword>
<evidence type="ECO:0000313" key="4">
    <source>
        <dbReference type="Proteomes" id="UP000078595"/>
    </source>
</evidence>